<gene>
    <name evidence="5" type="ORF">PROFUN_01040</name>
</gene>
<dbReference type="GO" id="GO:0048471">
    <property type="term" value="C:perinuclear region of cytoplasm"/>
    <property type="evidence" value="ECO:0007669"/>
    <property type="project" value="TreeGrafter"/>
</dbReference>
<feature type="region of interest" description="Disordered" evidence="4">
    <location>
        <begin position="212"/>
        <end position="231"/>
    </location>
</feature>
<dbReference type="AlphaFoldDB" id="A0A2P6N4J0"/>
<evidence type="ECO:0000256" key="3">
    <source>
        <dbReference type="ARBA" id="ARBA00022737"/>
    </source>
</evidence>
<dbReference type="SUPFAM" id="SSF52047">
    <property type="entry name" value="RNI-like"/>
    <property type="match status" value="1"/>
</dbReference>
<dbReference type="EMBL" id="MDYQ01000207">
    <property type="protein sequence ID" value="PRP78867.1"/>
    <property type="molecule type" value="Genomic_DNA"/>
</dbReference>
<dbReference type="InterPro" id="IPR001611">
    <property type="entry name" value="Leu-rich_rpt"/>
</dbReference>
<keyword evidence="2" id="KW-0433">Leucine-rich repeat</keyword>
<keyword evidence="1" id="KW-0343">GTPase activation</keyword>
<evidence type="ECO:0000256" key="1">
    <source>
        <dbReference type="ARBA" id="ARBA00022468"/>
    </source>
</evidence>
<dbReference type="SMART" id="SM00368">
    <property type="entry name" value="LRR_RI"/>
    <property type="match status" value="4"/>
</dbReference>
<feature type="compositionally biased region" description="Acidic residues" evidence="4">
    <location>
        <begin position="218"/>
        <end position="228"/>
    </location>
</feature>
<name>A0A2P6N4J0_9EUKA</name>
<dbReference type="Gene3D" id="3.80.10.10">
    <property type="entry name" value="Ribonuclease Inhibitor"/>
    <property type="match status" value="2"/>
</dbReference>
<dbReference type="Proteomes" id="UP000241769">
    <property type="component" value="Unassembled WGS sequence"/>
</dbReference>
<dbReference type="GO" id="GO:0006913">
    <property type="term" value="P:nucleocytoplasmic transport"/>
    <property type="evidence" value="ECO:0007669"/>
    <property type="project" value="TreeGrafter"/>
</dbReference>
<dbReference type="GO" id="GO:0005096">
    <property type="term" value="F:GTPase activator activity"/>
    <property type="evidence" value="ECO:0007669"/>
    <property type="project" value="UniProtKB-KW"/>
</dbReference>
<dbReference type="GO" id="GO:0031267">
    <property type="term" value="F:small GTPase binding"/>
    <property type="evidence" value="ECO:0007669"/>
    <property type="project" value="TreeGrafter"/>
</dbReference>
<dbReference type="STRING" id="1890364.A0A2P6N4J0"/>
<dbReference type="Pfam" id="PF13516">
    <property type="entry name" value="LRR_6"/>
    <property type="match status" value="2"/>
</dbReference>
<dbReference type="InterPro" id="IPR032675">
    <property type="entry name" value="LRR_dom_sf"/>
</dbReference>
<accession>A0A2P6N4J0</accession>
<dbReference type="InParanoid" id="A0A2P6N4J0"/>
<keyword evidence="6" id="KW-1185">Reference proteome</keyword>
<evidence type="ECO:0000256" key="4">
    <source>
        <dbReference type="SAM" id="MobiDB-lite"/>
    </source>
</evidence>
<proteinExistence type="predicted"/>
<comment type="caution">
    <text evidence="5">The sequence shown here is derived from an EMBL/GenBank/DDBJ whole genome shotgun (WGS) entry which is preliminary data.</text>
</comment>
<organism evidence="5 6">
    <name type="scientific">Planoprotostelium fungivorum</name>
    <dbReference type="NCBI Taxonomy" id="1890364"/>
    <lineage>
        <taxon>Eukaryota</taxon>
        <taxon>Amoebozoa</taxon>
        <taxon>Evosea</taxon>
        <taxon>Variosea</taxon>
        <taxon>Cavosteliida</taxon>
        <taxon>Cavosteliaceae</taxon>
        <taxon>Planoprotostelium</taxon>
    </lineage>
</organism>
<dbReference type="GO" id="GO:0005829">
    <property type="term" value="C:cytosol"/>
    <property type="evidence" value="ECO:0007669"/>
    <property type="project" value="TreeGrafter"/>
</dbReference>
<dbReference type="PANTHER" id="PTHR24113:SF12">
    <property type="entry name" value="RAN GTPASE-ACTIVATING PROTEIN 1"/>
    <property type="match status" value="1"/>
</dbReference>
<sequence>MGSTHELPSKRQPWTKEKFLEKLSRDAPYVFLFGDGIESILDEEDGAAVSAAAGINSKIEELSVREVIMGDNVTALLLEPLRQLPKLWRLDLYNVQLGDESAKTAAKILENSQRMEYLSLARNDITAEGAEHLSHSLRNNTSLRFLDLSFNPRLGNIGAEHLSRCFEANKSLRGLYLEGCDINEQGIRALTAALHKNNTLVDIQVGTSAKKELQYSSQEEEEDSADDSWDYKSPRLHHRMDELSEAIHRRKLTNLRSTPVESSKFASNKSIVPLLFKMKERANHSPEFESIMDAELYFRKAVDWTQILDRNVTSSGPLFQFLTSHMTRARIVAENQQEMRDVNRANKLTRKLRDLKIEALKSKKSEMKNVLLGQELQRLDYLMNSYEEWFWSRNLDMEEEISALVLHHLQTLEEEREVHMHYLRLLDLKYSKQIALSKFIFKLNKFAALLEWETTGRVMLRRLEPKTMHWNNCKMALWKSMKSDYFTDTPYGSIKLLEAFKVDNDILDQLFEGELKKEPKVETKYLFCNTQRANIQWISTFGFHPSLPDNILERLFDTFWSISRNSDEFKTRQLLKEKSSPRLPQAFSVHSTLETDKNNLKDKPYSFHFLFWCRMKTISRPEDLKPQDLRDYDCIYIKRQREYLMLKPAHILPEYLLVYQYNQKSGGTPPSSSPDAMIENENEISRKTAISGMRKISSSVVQEFNDFNKDHTNYLKEEQNTIQQAAALEEKKKKLNARE</sequence>
<evidence type="ECO:0000313" key="5">
    <source>
        <dbReference type="EMBL" id="PRP78867.1"/>
    </source>
</evidence>
<evidence type="ECO:0000313" key="6">
    <source>
        <dbReference type="Proteomes" id="UP000241769"/>
    </source>
</evidence>
<dbReference type="InterPro" id="IPR027038">
    <property type="entry name" value="RanGap"/>
</dbReference>
<dbReference type="PANTHER" id="PTHR24113">
    <property type="entry name" value="RAN GTPASE-ACTIVATING PROTEIN 1"/>
    <property type="match status" value="1"/>
</dbReference>
<dbReference type="GO" id="GO:0005634">
    <property type="term" value="C:nucleus"/>
    <property type="evidence" value="ECO:0007669"/>
    <property type="project" value="TreeGrafter"/>
</dbReference>
<dbReference type="OrthoDB" id="8436363at2759"/>
<evidence type="ECO:0000256" key="2">
    <source>
        <dbReference type="ARBA" id="ARBA00022614"/>
    </source>
</evidence>
<reference evidence="5 6" key="1">
    <citation type="journal article" date="2018" name="Genome Biol. Evol.">
        <title>Multiple Roots of Fruiting Body Formation in Amoebozoa.</title>
        <authorList>
            <person name="Hillmann F."/>
            <person name="Forbes G."/>
            <person name="Novohradska S."/>
            <person name="Ferling I."/>
            <person name="Riege K."/>
            <person name="Groth M."/>
            <person name="Westermann M."/>
            <person name="Marz M."/>
            <person name="Spaller T."/>
            <person name="Winckler T."/>
            <person name="Schaap P."/>
            <person name="Glockner G."/>
        </authorList>
    </citation>
    <scope>NUCLEOTIDE SEQUENCE [LARGE SCALE GENOMIC DNA]</scope>
    <source>
        <strain evidence="5 6">Jena</strain>
    </source>
</reference>
<protein>
    <submittedName>
        <fullName evidence="5">Protein NLRC3-like</fullName>
    </submittedName>
</protein>
<keyword evidence="3" id="KW-0677">Repeat</keyword>